<feature type="compositionally biased region" description="Basic and acidic residues" evidence="12">
    <location>
        <begin position="560"/>
        <end position="570"/>
    </location>
</feature>
<reference evidence="15 16" key="1">
    <citation type="submission" date="2014-11" db="EMBL/GenBank/DDBJ databases">
        <title>Genetic blueprint of the zoonotic pathogen Toxocara canis.</title>
        <authorList>
            <person name="Zhu X.-Q."/>
            <person name="Korhonen P.K."/>
            <person name="Cai H."/>
            <person name="Young N.D."/>
            <person name="Nejsum P."/>
            <person name="von Samson-Himmelstjerna G."/>
            <person name="Boag P.R."/>
            <person name="Tan P."/>
            <person name="Li Q."/>
            <person name="Min J."/>
            <person name="Yang Y."/>
            <person name="Wang X."/>
            <person name="Fang X."/>
            <person name="Hall R.S."/>
            <person name="Hofmann A."/>
            <person name="Sternberg P.W."/>
            <person name="Jex A.R."/>
            <person name="Gasser R.B."/>
        </authorList>
    </citation>
    <scope>NUCLEOTIDE SEQUENCE [LARGE SCALE GENOMIC DNA]</scope>
    <source>
        <strain evidence="15">PN_DK_2014</strain>
    </source>
</reference>
<dbReference type="OrthoDB" id="427030at2759"/>
<protein>
    <submittedName>
        <fullName evidence="15">Zinc finger protein 1</fullName>
    </submittedName>
</protein>
<sequence>MMGVLESSSSETASGVYVGERLKATVECSDEALRKFKCSECPKAFKFKHHLKEHIRIHSGEKPFQCAHCQKRFSHSGSYSSHMSSKKCTAAAQASSNVAAFNDQMILYRALIQQFQAAQSFAYPTVNPYAAFLQQQIIQAANASSPNLSSSFLPSYWASQLTALNAVTSRSSGAKSEVKDELQSKNIGNKPTEVSVEVNREVDGNPDTSKEELDIPVGSAEGAEVESSGHETPKNDAWRPLRSRSFLTDAQVAILLTHFKRNPFPSKYELSAVAEQIGVNKRVVQVWFQNTRAKERRSNRLGMSSDRYARPGWGLSAARTSTVGDPMQLMAAWAQHCSSVTNSTKDEQKSTAVHTPKDETMEESCADSPLDLSVKDLGTPRSDVLSPAAASHCSTQDEQEQQWSANSLIGFVQKGSESIREALLQAAKGRPETPACGSTSHSEGDTASETGTTADSPINSSSGIWPTNVFMSQYSMLGTNGLAGLQKVLEQGDDLEENGSDVSSAEKRERQNWKLHRTEEEGLYACDQCDKMFGKQSSLARHKYEHSGRKKAQHCSLVWKGDKGGKKQGDDLEENGSDVSSAEKRERQNWKLHRTEEEGLYACDQCDKMFGKQSSLARHKYEHSGQRPYKCDVCDKAFKHKHHLTEHKRLHSGEKPFQCDKCLKRFSHSGSYSQHMNHRYSYCKPYRE</sequence>
<organism evidence="15 16">
    <name type="scientific">Toxocara canis</name>
    <name type="common">Canine roundworm</name>
    <dbReference type="NCBI Taxonomy" id="6265"/>
    <lineage>
        <taxon>Eukaryota</taxon>
        <taxon>Metazoa</taxon>
        <taxon>Ecdysozoa</taxon>
        <taxon>Nematoda</taxon>
        <taxon>Chromadorea</taxon>
        <taxon>Rhabditida</taxon>
        <taxon>Spirurina</taxon>
        <taxon>Ascaridomorpha</taxon>
        <taxon>Ascaridoidea</taxon>
        <taxon>Toxocaridae</taxon>
        <taxon>Toxocara</taxon>
    </lineage>
</organism>
<evidence type="ECO:0000313" key="15">
    <source>
        <dbReference type="EMBL" id="KHN87581.1"/>
    </source>
</evidence>
<dbReference type="Proteomes" id="UP000031036">
    <property type="component" value="Unassembled WGS sequence"/>
</dbReference>
<evidence type="ECO:0000256" key="9">
    <source>
        <dbReference type="PROSITE-ProRule" id="PRU00042"/>
    </source>
</evidence>
<feature type="compositionally biased region" description="Basic and acidic residues" evidence="12">
    <location>
        <begin position="344"/>
        <end position="359"/>
    </location>
</feature>
<evidence type="ECO:0000259" key="14">
    <source>
        <dbReference type="PROSITE" id="PS50157"/>
    </source>
</evidence>
<dbReference type="GO" id="GO:0000981">
    <property type="term" value="F:DNA-binding transcription factor activity, RNA polymerase II-specific"/>
    <property type="evidence" value="ECO:0007669"/>
    <property type="project" value="InterPro"/>
</dbReference>
<dbReference type="FunFam" id="3.30.160.60:FF:000013">
    <property type="entry name" value="Putative zinc finger E-box-binding homeobox 2"/>
    <property type="match status" value="2"/>
</dbReference>
<feature type="region of interest" description="Disordered" evidence="12">
    <location>
        <begin position="341"/>
        <end position="367"/>
    </location>
</feature>
<dbReference type="Pfam" id="PF00096">
    <property type="entry name" value="zf-C2H2"/>
    <property type="match status" value="4"/>
</dbReference>
<evidence type="ECO:0000256" key="1">
    <source>
        <dbReference type="ARBA" id="ARBA00004123"/>
    </source>
</evidence>
<dbReference type="Gene3D" id="1.10.10.60">
    <property type="entry name" value="Homeodomain-like"/>
    <property type="match status" value="1"/>
</dbReference>
<feature type="domain" description="C2H2-type" evidence="14">
    <location>
        <begin position="601"/>
        <end position="628"/>
    </location>
</feature>
<dbReference type="InterPro" id="IPR017970">
    <property type="entry name" value="Homeobox_CS"/>
</dbReference>
<dbReference type="SMART" id="SM00355">
    <property type="entry name" value="ZnF_C2H2"/>
    <property type="match status" value="6"/>
</dbReference>
<dbReference type="AlphaFoldDB" id="A0A0B2VVL8"/>
<dbReference type="STRING" id="6265.A0A0B2VVL8"/>
<dbReference type="PROSITE" id="PS50157">
    <property type="entry name" value="ZINC_FINGER_C2H2_2"/>
    <property type="match status" value="5"/>
</dbReference>
<dbReference type="OMA" id="NWKLHRT"/>
<dbReference type="SUPFAM" id="SSF46689">
    <property type="entry name" value="Homeodomain-like"/>
    <property type="match status" value="1"/>
</dbReference>
<feature type="region of interest" description="Disordered" evidence="12">
    <location>
        <begin position="426"/>
        <end position="462"/>
    </location>
</feature>
<evidence type="ECO:0000256" key="3">
    <source>
        <dbReference type="ARBA" id="ARBA00022737"/>
    </source>
</evidence>
<evidence type="ECO:0000256" key="8">
    <source>
        <dbReference type="ARBA" id="ARBA00023242"/>
    </source>
</evidence>
<accession>A0A0B2VVL8</accession>
<evidence type="ECO:0000256" key="11">
    <source>
        <dbReference type="RuleBase" id="RU000682"/>
    </source>
</evidence>
<dbReference type="EMBL" id="JPKZ01000402">
    <property type="protein sequence ID" value="KHN87581.1"/>
    <property type="molecule type" value="Genomic_DNA"/>
</dbReference>
<dbReference type="InterPro" id="IPR051574">
    <property type="entry name" value="ZnF_E-box_Homeobox"/>
</dbReference>
<dbReference type="PANTHER" id="PTHR24391">
    <property type="entry name" value="HISTONE H4 TRANSCRIPTION FACTOR-RELATED"/>
    <property type="match status" value="1"/>
</dbReference>
<gene>
    <name evidence="15" type="primary">zfh1</name>
    <name evidence="15" type="ORF">Tcan_17804</name>
</gene>
<evidence type="ECO:0000256" key="10">
    <source>
        <dbReference type="PROSITE-ProRule" id="PRU00108"/>
    </source>
</evidence>
<evidence type="ECO:0000313" key="16">
    <source>
        <dbReference type="Proteomes" id="UP000031036"/>
    </source>
</evidence>
<dbReference type="PROSITE" id="PS00028">
    <property type="entry name" value="ZINC_FINGER_C2H2_1"/>
    <property type="match status" value="4"/>
</dbReference>
<feature type="domain" description="Homeobox" evidence="13">
    <location>
        <begin position="238"/>
        <end position="298"/>
    </location>
</feature>
<evidence type="ECO:0000256" key="6">
    <source>
        <dbReference type="ARBA" id="ARBA00023125"/>
    </source>
</evidence>
<dbReference type="PROSITE" id="PS50071">
    <property type="entry name" value="HOMEOBOX_2"/>
    <property type="match status" value="1"/>
</dbReference>
<dbReference type="GO" id="GO:0000122">
    <property type="term" value="P:negative regulation of transcription by RNA polymerase II"/>
    <property type="evidence" value="ECO:0007669"/>
    <property type="project" value="UniProtKB-ARBA"/>
</dbReference>
<dbReference type="CDD" id="cd00086">
    <property type="entry name" value="homeodomain"/>
    <property type="match status" value="1"/>
</dbReference>
<proteinExistence type="predicted"/>
<keyword evidence="2" id="KW-0479">Metal-binding</keyword>
<keyword evidence="6 10" id="KW-0238">DNA-binding</keyword>
<keyword evidence="4 9" id="KW-0863">Zinc-finger</keyword>
<evidence type="ECO:0000256" key="7">
    <source>
        <dbReference type="ARBA" id="ARBA00023155"/>
    </source>
</evidence>
<dbReference type="GO" id="GO:0008270">
    <property type="term" value="F:zinc ion binding"/>
    <property type="evidence" value="ECO:0007669"/>
    <property type="project" value="UniProtKB-KW"/>
</dbReference>
<dbReference type="PANTHER" id="PTHR24391:SF27">
    <property type="entry name" value="ZINC FINGER PROTEIN 1"/>
    <property type="match status" value="1"/>
</dbReference>
<feature type="domain" description="C2H2-type" evidence="14">
    <location>
        <begin position="36"/>
        <end position="63"/>
    </location>
</feature>
<dbReference type="InterPro" id="IPR001356">
    <property type="entry name" value="HD"/>
</dbReference>
<dbReference type="GO" id="GO:0005634">
    <property type="term" value="C:nucleus"/>
    <property type="evidence" value="ECO:0007669"/>
    <property type="project" value="UniProtKB-SubCell"/>
</dbReference>
<feature type="region of interest" description="Disordered" evidence="12">
    <location>
        <begin position="169"/>
        <end position="237"/>
    </location>
</feature>
<feature type="region of interest" description="Disordered" evidence="12">
    <location>
        <begin position="558"/>
        <end position="587"/>
    </location>
</feature>
<dbReference type="Gene3D" id="3.30.160.60">
    <property type="entry name" value="Classic Zinc Finger"/>
    <property type="match status" value="6"/>
</dbReference>
<name>A0A0B2VVL8_TOXCA</name>
<dbReference type="GO" id="GO:2000026">
    <property type="term" value="P:regulation of multicellular organismal development"/>
    <property type="evidence" value="ECO:0007669"/>
    <property type="project" value="UniProtKB-ARBA"/>
</dbReference>
<feature type="compositionally biased region" description="Basic and acidic residues" evidence="12">
    <location>
        <begin position="227"/>
        <end position="237"/>
    </location>
</feature>
<dbReference type="SUPFAM" id="SSF57667">
    <property type="entry name" value="beta-beta-alpha zinc fingers"/>
    <property type="match status" value="4"/>
</dbReference>
<keyword evidence="5" id="KW-0862">Zinc</keyword>
<keyword evidence="3" id="KW-0677">Repeat</keyword>
<evidence type="ECO:0000256" key="2">
    <source>
        <dbReference type="ARBA" id="ARBA00022723"/>
    </source>
</evidence>
<evidence type="ECO:0000256" key="5">
    <source>
        <dbReference type="ARBA" id="ARBA00022833"/>
    </source>
</evidence>
<feature type="domain" description="C2H2-type" evidence="14">
    <location>
        <begin position="629"/>
        <end position="656"/>
    </location>
</feature>
<keyword evidence="7 10" id="KW-0371">Homeobox</keyword>
<feature type="compositionally biased region" description="Polar residues" evidence="12">
    <location>
        <begin position="436"/>
        <end position="462"/>
    </location>
</feature>
<dbReference type="FunFam" id="3.30.160.60:FF:000016">
    <property type="entry name" value="zinc finger protein 37 homolog"/>
    <property type="match status" value="1"/>
</dbReference>
<evidence type="ECO:0000256" key="12">
    <source>
        <dbReference type="SAM" id="MobiDB-lite"/>
    </source>
</evidence>
<dbReference type="GO" id="GO:0022603">
    <property type="term" value="P:regulation of anatomical structure morphogenesis"/>
    <property type="evidence" value="ECO:0007669"/>
    <property type="project" value="UniProtKB-ARBA"/>
</dbReference>
<keyword evidence="16" id="KW-1185">Reference proteome</keyword>
<dbReference type="SMART" id="SM00389">
    <property type="entry name" value="HOX"/>
    <property type="match status" value="1"/>
</dbReference>
<dbReference type="FunFam" id="3.30.160.60:FF:000744">
    <property type="entry name" value="zinc finger E-box-binding homeobox 1"/>
    <property type="match status" value="2"/>
</dbReference>
<dbReference type="InterPro" id="IPR009057">
    <property type="entry name" value="Homeodomain-like_sf"/>
</dbReference>
<feature type="compositionally biased region" description="Basic and acidic residues" evidence="12">
    <location>
        <begin position="198"/>
        <end position="213"/>
    </location>
</feature>
<keyword evidence="8 10" id="KW-0539">Nucleus</keyword>
<feature type="domain" description="C2H2-type" evidence="14">
    <location>
        <begin position="524"/>
        <end position="551"/>
    </location>
</feature>
<dbReference type="InterPro" id="IPR013087">
    <property type="entry name" value="Znf_C2H2_type"/>
</dbReference>
<dbReference type="GO" id="GO:0000978">
    <property type="term" value="F:RNA polymerase II cis-regulatory region sequence-specific DNA binding"/>
    <property type="evidence" value="ECO:0007669"/>
    <property type="project" value="TreeGrafter"/>
</dbReference>
<comment type="subcellular location">
    <subcellularLocation>
        <location evidence="1 10 11">Nucleus</location>
    </subcellularLocation>
</comment>
<evidence type="ECO:0000256" key="4">
    <source>
        <dbReference type="ARBA" id="ARBA00022771"/>
    </source>
</evidence>
<dbReference type="Pfam" id="PF00046">
    <property type="entry name" value="Homeodomain"/>
    <property type="match status" value="1"/>
</dbReference>
<dbReference type="PROSITE" id="PS00027">
    <property type="entry name" value="HOMEOBOX_1"/>
    <property type="match status" value="1"/>
</dbReference>
<evidence type="ECO:0000259" key="13">
    <source>
        <dbReference type="PROSITE" id="PS50071"/>
    </source>
</evidence>
<feature type="DNA-binding region" description="Homeobox" evidence="10">
    <location>
        <begin position="240"/>
        <end position="299"/>
    </location>
</feature>
<dbReference type="InterPro" id="IPR036236">
    <property type="entry name" value="Znf_C2H2_sf"/>
</dbReference>
<feature type="domain" description="C2H2-type" evidence="14">
    <location>
        <begin position="657"/>
        <end position="685"/>
    </location>
</feature>
<comment type="caution">
    <text evidence="15">The sequence shown here is derived from an EMBL/GenBank/DDBJ whole genome shotgun (WGS) entry which is preliminary data.</text>
</comment>
<dbReference type="FunFam" id="3.30.160.60:FF:000145">
    <property type="entry name" value="Zinc finger protein 574"/>
    <property type="match status" value="1"/>
</dbReference>